<evidence type="ECO:0000256" key="1">
    <source>
        <dbReference type="SAM" id="MobiDB-lite"/>
    </source>
</evidence>
<protein>
    <submittedName>
        <fullName evidence="2">Uncharacterized protein</fullName>
    </submittedName>
</protein>
<organism evidence="2 3">
    <name type="scientific">Coemansia biformis</name>
    <dbReference type="NCBI Taxonomy" id="1286918"/>
    <lineage>
        <taxon>Eukaryota</taxon>
        <taxon>Fungi</taxon>
        <taxon>Fungi incertae sedis</taxon>
        <taxon>Zoopagomycota</taxon>
        <taxon>Kickxellomycotina</taxon>
        <taxon>Kickxellomycetes</taxon>
        <taxon>Kickxellales</taxon>
        <taxon>Kickxellaceae</taxon>
        <taxon>Coemansia</taxon>
    </lineage>
</organism>
<dbReference type="OrthoDB" id="411251at2759"/>
<comment type="caution">
    <text evidence="2">The sequence shown here is derived from an EMBL/GenBank/DDBJ whole genome shotgun (WGS) entry which is preliminary data.</text>
</comment>
<dbReference type="AlphaFoldDB" id="A0A9W7XTL2"/>
<feature type="region of interest" description="Disordered" evidence="1">
    <location>
        <begin position="297"/>
        <end position="316"/>
    </location>
</feature>
<name>A0A9W7XTL2_9FUNG</name>
<keyword evidence="3" id="KW-1185">Reference proteome</keyword>
<sequence length="316" mass="35332">YVMRQKAKDFIIEQYNNDDYASVYASNPSGNLVDGMDNEDDENEANAYVMYVNLRTASGNPVLTRVTSFKCDNCVIYINMAFPEAPISHQRELQVQMLDGAMKRMNVTRDNDRRLAARRKEATERGGHVPLYYARSRQIKAALVLENPDTASIEAVEAGRRLTGPLVVFVTGSISRLIDADSSDVMRIPFFKLVAPEDLLHVSKFFDRLASSTDVLFENFSLLSRPHLIDGDIVVADEQNQRIVVECLGAAVPDGVALMLRKLRTSPAPKRDTIGNYIHSRVHRVDEEEGGYMSLSELISSDPDTSDAPDAWSVLR</sequence>
<accession>A0A9W7XTL2</accession>
<evidence type="ECO:0000313" key="3">
    <source>
        <dbReference type="Proteomes" id="UP001143981"/>
    </source>
</evidence>
<gene>
    <name evidence="2" type="ORF">LPJ61_006701</name>
</gene>
<dbReference type="EMBL" id="JANBOI010003571">
    <property type="protein sequence ID" value="KAJ1718309.1"/>
    <property type="molecule type" value="Genomic_DNA"/>
</dbReference>
<evidence type="ECO:0000313" key="2">
    <source>
        <dbReference type="EMBL" id="KAJ1718309.1"/>
    </source>
</evidence>
<feature type="non-terminal residue" evidence="2">
    <location>
        <position position="1"/>
    </location>
</feature>
<proteinExistence type="predicted"/>
<feature type="compositionally biased region" description="Low complexity" evidence="1">
    <location>
        <begin position="300"/>
        <end position="316"/>
    </location>
</feature>
<reference evidence="2" key="1">
    <citation type="submission" date="2022-07" db="EMBL/GenBank/DDBJ databases">
        <title>Phylogenomic reconstructions and comparative analyses of Kickxellomycotina fungi.</title>
        <authorList>
            <person name="Reynolds N.K."/>
            <person name="Stajich J.E."/>
            <person name="Barry K."/>
            <person name="Grigoriev I.V."/>
            <person name="Crous P."/>
            <person name="Smith M.E."/>
        </authorList>
    </citation>
    <scope>NUCLEOTIDE SEQUENCE</scope>
    <source>
        <strain evidence="2">BCRC 34381</strain>
    </source>
</reference>
<dbReference type="Proteomes" id="UP001143981">
    <property type="component" value="Unassembled WGS sequence"/>
</dbReference>